<evidence type="ECO:0000313" key="2">
    <source>
        <dbReference type="EMBL" id="KAJ6245865.1"/>
    </source>
</evidence>
<gene>
    <name evidence="2" type="ORF">M0813_19623</name>
</gene>
<reference evidence="2" key="1">
    <citation type="submission" date="2022-08" db="EMBL/GenBank/DDBJ databases">
        <title>Novel sulfate-reducing endosymbionts in the free-living metamonad Anaeramoeba.</title>
        <authorList>
            <person name="Jerlstrom-Hultqvist J."/>
            <person name="Cepicka I."/>
            <person name="Gallot-Lavallee L."/>
            <person name="Salas-Leiva D."/>
            <person name="Curtis B.A."/>
            <person name="Zahonova K."/>
            <person name="Pipaliya S."/>
            <person name="Dacks J."/>
            <person name="Roger A.J."/>
        </authorList>
    </citation>
    <scope>NUCLEOTIDE SEQUENCE</scope>
    <source>
        <strain evidence="2">Schooner1</strain>
    </source>
</reference>
<sequence length="294" mass="33778">MDVNETRIVVLSLHITIYAIVFLIAVHRLYKFIRSAESFSYMLLLYLFVSLGCFFEIILQAFHLKFPNYFDDPGIFICAALADFFIYSSFVFIIFGLVRLKLQLSSLNLGDSQKYIKKYWIICLTVISIFFFCLIGLCMTLIDPISNRTRRILGGVYDLVLSIFSLLVSIPFVIYGVKVMKHFPTNINVNLTKFIKTFYIVIIAGLCVYIVEAILTAYAFYVAVKSKMDYRLLSSAGMVVLYSFICVLEVIPVFLIIVFVMRRKISGYSPMPNEMTRTLIDSSSENNFSYMNSD</sequence>
<keyword evidence="1" id="KW-0472">Membrane</keyword>
<feature type="transmembrane region" description="Helical" evidence="1">
    <location>
        <begin position="154"/>
        <end position="177"/>
    </location>
</feature>
<comment type="caution">
    <text evidence="2">The sequence shown here is derived from an EMBL/GenBank/DDBJ whole genome shotgun (WGS) entry which is preliminary data.</text>
</comment>
<protein>
    <recommendedName>
        <fullName evidence="4">G-protein coupled receptors family 1 profile domain-containing protein</fullName>
    </recommendedName>
</protein>
<accession>A0ABQ8YMQ7</accession>
<proteinExistence type="predicted"/>
<dbReference type="Proteomes" id="UP001150062">
    <property type="component" value="Unassembled WGS sequence"/>
</dbReference>
<feature type="transmembrane region" description="Helical" evidence="1">
    <location>
        <begin position="38"/>
        <end position="62"/>
    </location>
</feature>
<keyword evidence="1" id="KW-1133">Transmembrane helix</keyword>
<keyword evidence="1" id="KW-0812">Transmembrane</keyword>
<feature type="transmembrane region" description="Helical" evidence="1">
    <location>
        <begin position="74"/>
        <end position="98"/>
    </location>
</feature>
<evidence type="ECO:0000256" key="1">
    <source>
        <dbReference type="SAM" id="Phobius"/>
    </source>
</evidence>
<feature type="transmembrane region" description="Helical" evidence="1">
    <location>
        <begin position="6"/>
        <end position="26"/>
    </location>
</feature>
<evidence type="ECO:0000313" key="3">
    <source>
        <dbReference type="Proteomes" id="UP001150062"/>
    </source>
</evidence>
<dbReference type="EMBL" id="JAOAOG010000140">
    <property type="protein sequence ID" value="KAJ6245865.1"/>
    <property type="molecule type" value="Genomic_DNA"/>
</dbReference>
<feature type="transmembrane region" description="Helical" evidence="1">
    <location>
        <begin position="241"/>
        <end position="261"/>
    </location>
</feature>
<organism evidence="2 3">
    <name type="scientific">Anaeramoeba flamelloides</name>
    <dbReference type="NCBI Taxonomy" id="1746091"/>
    <lineage>
        <taxon>Eukaryota</taxon>
        <taxon>Metamonada</taxon>
        <taxon>Anaeramoebidae</taxon>
        <taxon>Anaeramoeba</taxon>
    </lineage>
</organism>
<feature type="transmembrane region" description="Helical" evidence="1">
    <location>
        <begin position="119"/>
        <end position="142"/>
    </location>
</feature>
<name>A0ABQ8YMQ7_9EUKA</name>
<feature type="transmembrane region" description="Helical" evidence="1">
    <location>
        <begin position="198"/>
        <end position="221"/>
    </location>
</feature>
<evidence type="ECO:0008006" key="4">
    <source>
        <dbReference type="Google" id="ProtNLM"/>
    </source>
</evidence>
<keyword evidence="3" id="KW-1185">Reference proteome</keyword>